<dbReference type="Proteomes" id="UP000177376">
    <property type="component" value="Unassembled WGS sequence"/>
</dbReference>
<name>A0A1G1YLP8_9BACT</name>
<feature type="transmembrane region" description="Helical" evidence="1">
    <location>
        <begin position="46"/>
        <end position="64"/>
    </location>
</feature>
<evidence type="ECO:0000313" key="3">
    <source>
        <dbReference type="EMBL" id="OGY53283.1"/>
    </source>
</evidence>
<dbReference type="NCBIfam" id="NF037970">
    <property type="entry name" value="vanZ_1"/>
    <property type="match status" value="1"/>
</dbReference>
<reference evidence="3 4" key="1">
    <citation type="journal article" date="2016" name="Nat. Commun.">
        <title>Thousands of microbial genomes shed light on interconnected biogeochemical processes in an aquifer system.</title>
        <authorList>
            <person name="Anantharaman K."/>
            <person name="Brown C.T."/>
            <person name="Hug L.A."/>
            <person name="Sharon I."/>
            <person name="Castelle C.J."/>
            <person name="Probst A.J."/>
            <person name="Thomas B.C."/>
            <person name="Singh A."/>
            <person name="Wilkins M.J."/>
            <person name="Karaoz U."/>
            <person name="Brodie E.L."/>
            <person name="Williams K.H."/>
            <person name="Hubbard S.S."/>
            <person name="Banfield J.F."/>
        </authorList>
    </citation>
    <scope>NUCLEOTIDE SEQUENCE [LARGE SCALE GENOMIC DNA]</scope>
</reference>
<dbReference type="EMBL" id="MHIM01000001">
    <property type="protein sequence ID" value="OGY53283.1"/>
    <property type="molecule type" value="Genomic_DNA"/>
</dbReference>
<accession>A0A1G1YLP8</accession>
<dbReference type="Pfam" id="PF04892">
    <property type="entry name" value="VanZ"/>
    <property type="match status" value="1"/>
</dbReference>
<feature type="domain" description="VanZ-like" evidence="2">
    <location>
        <begin position="14"/>
        <end position="122"/>
    </location>
</feature>
<sequence>MKNNGLKIFYSIVTLLWLGIIFWSSAISDYSSVPGQADSQSDFLSSIVHLIMYAILCFLFIKLFMSYGLEKKKSIAYGFLAAIVYGLIDEFHQFFVPDREMHFGDWLLDAVGAFVVVCLYNVAGRIPLAFKPGDEGQCE</sequence>
<evidence type="ECO:0000256" key="1">
    <source>
        <dbReference type="SAM" id="Phobius"/>
    </source>
</evidence>
<feature type="transmembrane region" description="Helical" evidence="1">
    <location>
        <begin position="76"/>
        <end position="94"/>
    </location>
</feature>
<dbReference type="InterPro" id="IPR006976">
    <property type="entry name" value="VanZ-like"/>
</dbReference>
<feature type="transmembrane region" description="Helical" evidence="1">
    <location>
        <begin position="106"/>
        <end position="123"/>
    </location>
</feature>
<dbReference type="AlphaFoldDB" id="A0A1G1YLP8"/>
<evidence type="ECO:0000313" key="4">
    <source>
        <dbReference type="Proteomes" id="UP000177376"/>
    </source>
</evidence>
<keyword evidence="1" id="KW-0472">Membrane</keyword>
<evidence type="ECO:0000259" key="2">
    <source>
        <dbReference type="Pfam" id="PF04892"/>
    </source>
</evidence>
<proteinExistence type="predicted"/>
<organism evidence="3 4">
    <name type="scientific">Candidatus Buchananbacteria bacterium RIFCSPLOWO2_01_FULL_39_33</name>
    <dbReference type="NCBI Taxonomy" id="1797543"/>
    <lineage>
        <taxon>Bacteria</taxon>
        <taxon>Candidatus Buchananiibacteriota</taxon>
    </lineage>
</organism>
<keyword evidence="1" id="KW-0812">Transmembrane</keyword>
<protein>
    <recommendedName>
        <fullName evidence="2">VanZ-like domain-containing protein</fullName>
    </recommendedName>
</protein>
<gene>
    <name evidence="3" type="ORF">A3A02_03280</name>
</gene>
<comment type="caution">
    <text evidence="3">The sequence shown here is derived from an EMBL/GenBank/DDBJ whole genome shotgun (WGS) entry which is preliminary data.</text>
</comment>
<keyword evidence="1" id="KW-1133">Transmembrane helix</keyword>
<feature type="transmembrane region" description="Helical" evidence="1">
    <location>
        <begin position="7"/>
        <end position="26"/>
    </location>
</feature>